<feature type="active site" description="Charge relay system" evidence="7">
    <location>
        <position position="254"/>
    </location>
</feature>
<dbReference type="Proteomes" id="UP000199759">
    <property type="component" value="Unassembled WGS sequence"/>
</dbReference>
<dbReference type="GO" id="GO:0052689">
    <property type="term" value="F:carboxylic ester hydrolase activity"/>
    <property type="evidence" value="ECO:0007669"/>
    <property type="project" value="UniProtKB-KW"/>
</dbReference>
<dbReference type="AlphaFoldDB" id="A0A1G9P3T7"/>
<evidence type="ECO:0000256" key="7">
    <source>
        <dbReference type="PIRSR" id="PIRSR614186-1"/>
    </source>
</evidence>
<dbReference type="GO" id="GO:0005829">
    <property type="term" value="C:cytosol"/>
    <property type="evidence" value="ECO:0007669"/>
    <property type="project" value="TreeGrafter"/>
</dbReference>
<dbReference type="EC" id="3.1.2.12" evidence="2 6"/>
<dbReference type="Pfam" id="PF00756">
    <property type="entry name" value="Esterase"/>
    <property type="match status" value="1"/>
</dbReference>
<feature type="active site" description="Charge relay system" evidence="7">
    <location>
        <position position="223"/>
    </location>
</feature>
<dbReference type="NCBIfam" id="TIGR02821">
    <property type="entry name" value="fghA_ester_D"/>
    <property type="match status" value="1"/>
</dbReference>
<evidence type="ECO:0000256" key="5">
    <source>
        <dbReference type="ARBA" id="ARBA00047590"/>
    </source>
</evidence>
<sequence length="276" mass="30261">MELISSVKCFGGDQRRYRHRSEVLDCEMTVSVYLPPQAAKGPVPAVWFLAGLTCSDENFIIKAGAQRYAAELGLAIICPDTSPRGDGVADDEAYDLGQGAGFYVNATREPWAKHFRMWDYITAELPGLVGEACPLDMQRQSIMGHSMGGHGALTIGLTHPDRFAAISAFAPIVAPMQVPWGVKAFTTYLGEPPSAWAAHDACQLLRSSQADLPPILIDQGEADNFLAEQLRPDLLEAEIRGRDITVRRQEGYDHSYFFIASFVGEHLAWHARALAV</sequence>
<dbReference type="OrthoDB" id="9782200at2"/>
<evidence type="ECO:0000256" key="6">
    <source>
        <dbReference type="NCBIfam" id="TIGR02821"/>
    </source>
</evidence>
<organism evidence="9 10">
    <name type="scientific">Maricaulis salignorans</name>
    <dbReference type="NCBI Taxonomy" id="144026"/>
    <lineage>
        <taxon>Bacteria</taxon>
        <taxon>Pseudomonadati</taxon>
        <taxon>Pseudomonadota</taxon>
        <taxon>Alphaproteobacteria</taxon>
        <taxon>Maricaulales</taxon>
        <taxon>Maricaulaceae</taxon>
        <taxon>Maricaulis</taxon>
    </lineage>
</organism>
<evidence type="ECO:0000256" key="1">
    <source>
        <dbReference type="ARBA" id="ARBA00005622"/>
    </source>
</evidence>
<dbReference type="PANTHER" id="PTHR10061">
    <property type="entry name" value="S-FORMYLGLUTATHIONE HYDROLASE"/>
    <property type="match status" value="1"/>
</dbReference>
<dbReference type="Gene3D" id="3.40.50.1820">
    <property type="entry name" value="alpha/beta hydrolase"/>
    <property type="match status" value="1"/>
</dbReference>
<dbReference type="PANTHER" id="PTHR10061:SF0">
    <property type="entry name" value="S-FORMYLGLUTATHIONE HYDROLASE"/>
    <property type="match status" value="1"/>
</dbReference>
<feature type="active site" description="Charge relay system" evidence="7">
    <location>
        <position position="146"/>
    </location>
</feature>
<evidence type="ECO:0000313" key="10">
    <source>
        <dbReference type="Proteomes" id="UP000199759"/>
    </source>
</evidence>
<dbReference type="STRING" id="144026.SAMN04488568_10396"/>
<gene>
    <name evidence="9" type="ORF">SAMN04488568_10396</name>
</gene>
<accession>A0A1G9P3T7</accession>
<keyword evidence="3 8" id="KW-0719">Serine esterase</keyword>
<dbReference type="GO" id="GO:0046294">
    <property type="term" value="P:formaldehyde catabolic process"/>
    <property type="evidence" value="ECO:0007669"/>
    <property type="project" value="InterPro"/>
</dbReference>
<keyword evidence="4 8" id="KW-0378">Hydrolase</keyword>
<dbReference type="EMBL" id="FNHG01000003">
    <property type="protein sequence ID" value="SDL93360.1"/>
    <property type="molecule type" value="Genomic_DNA"/>
</dbReference>
<dbReference type="RefSeq" id="WP_091767193.1">
    <property type="nucleotide sequence ID" value="NZ_FNHG01000003.1"/>
</dbReference>
<evidence type="ECO:0000256" key="2">
    <source>
        <dbReference type="ARBA" id="ARBA00012479"/>
    </source>
</evidence>
<dbReference type="SUPFAM" id="SSF53474">
    <property type="entry name" value="alpha/beta-Hydrolases"/>
    <property type="match status" value="1"/>
</dbReference>
<comment type="similarity">
    <text evidence="1 8">Belongs to the esterase D family.</text>
</comment>
<name>A0A1G9P3T7_9PROT</name>
<comment type="function">
    <text evidence="8">Serine hydrolase involved in the detoxification of formaldehyde.</text>
</comment>
<evidence type="ECO:0000256" key="3">
    <source>
        <dbReference type="ARBA" id="ARBA00022487"/>
    </source>
</evidence>
<dbReference type="InterPro" id="IPR000801">
    <property type="entry name" value="Esterase-like"/>
</dbReference>
<dbReference type="FunFam" id="3.40.50.1820:FF:000002">
    <property type="entry name" value="S-formylglutathione hydrolase"/>
    <property type="match status" value="1"/>
</dbReference>
<proteinExistence type="inferred from homology"/>
<evidence type="ECO:0000313" key="9">
    <source>
        <dbReference type="EMBL" id="SDL93360.1"/>
    </source>
</evidence>
<dbReference type="InterPro" id="IPR029058">
    <property type="entry name" value="AB_hydrolase_fold"/>
</dbReference>
<dbReference type="GO" id="GO:0018738">
    <property type="term" value="F:S-formylglutathione hydrolase activity"/>
    <property type="evidence" value="ECO:0007669"/>
    <property type="project" value="UniProtKB-UniRule"/>
</dbReference>
<keyword evidence="10" id="KW-1185">Reference proteome</keyword>
<protein>
    <recommendedName>
        <fullName evidence="2 6">S-formylglutathione hydrolase</fullName>
        <ecNumber evidence="2 6">3.1.2.12</ecNumber>
    </recommendedName>
</protein>
<reference evidence="9 10" key="1">
    <citation type="submission" date="2016-10" db="EMBL/GenBank/DDBJ databases">
        <authorList>
            <person name="de Groot N.N."/>
        </authorList>
    </citation>
    <scope>NUCLEOTIDE SEQUENCE [LARGE SCALE GENOMIC DNA]</scope>
    <source>
        <strain evidence="9 10">DSM 16077</strain>
    </source>
</reference>
<comment type="catalytic activity">
    <reaction evidence="5 8">
        <text>S-formylglutathione + H2O = formate + glutathione + H(+)</text>
        <dbReference type="Rhea" id="RHEA:14961"/>
        <dbReference type="ChEBI" id="CHEBI:15377"/>
        <dbReference type="ChEBI" id="CHEBI:15378"/>
        <dbReference type="ChEBI" id="CHEBI:15740"/>
        <dbReference type="ChEBI" id="CHEBI:57688"/>
        <dbReference type="ChEBI" id="CHEBI:57925"/>
        <dbReference type="EC" id="3.1.2.12"/>
    </reaction>
</comment>
<evidence type="ECO:0000256" key="4">
    <source>
        <dbReference type="ARBA" id="ARBA00022801"/>
    </source>
</evidence>
<dbReference type="InterPro" id="IPR014186">
    <property type="entry name" value="S-formylglutathione_hydrol"/>
</dbReference>
<evidence type="ECO:0000256" key="8">
    <source>
        <dbReference type="RuleBase" id="RU363068"/>
    </source>
</evidence>